<feature type="transmembrane region" description="Helical" evidence="11">
    <location>
        <begin position="187"/>
        <end position="205"/>
    </location>
</feature>
<feature type="transmembrane region" description="Helical" evidence="11">
    <location>
        <begin position="131"/>
        <end position="150"/>
    </location>
</feature>
<dbReference type="Gene3D" id="1.20.120.220">
    <property type="entry name" value="ATP synthase, F0 complex, subunit A"/>
    <property type="match status" value="1"/>
</dbReference>
<keyword evidence="10 11" id="KW-0066">ATP synthesis</keyword>
<feature type="transmembrane region" description="Helical" evidence="11">
    <location>
        <begin position="16"/>
        <end position="36"/>
    </location>
</feature>
<comment type="subcellular location">
    <subcellularLocation>
        <location evidence="11 12">Cell membrane</location>
        <topology evidence="11 12">Multi-pass membrane protein</topology>
    </subcellularLocation>
    <subcellularLocation>
        <location evidence="1">Membrane</location>
        <topology evidence="1">Multi-pass membrane protein</topology>
    </subcellularLocation>
</comment>
<feature type="transmembrane region" description="Helical" evidence="11">
    <location>
        <begin position="74"/>
        <end position="97"/>
    </location>
</feature>
<evidence type="ECO:0000256" key="2">
    <source>
        <dbReference type="ARBA" id="ARBA00006810"/>
    </source>
</evidence>
<dbReference type="PANTHER" id="PTHR42823">
    <property type="entry name" value="ATP SYNTHASE SUBUNIT A, CHLOROPLASTIC"/>
    <property type="match status" value="1"/>
</dbReference>
<evidence type="ECO:0000256" key="3">
    <source>
        <dbReference type="ARBA" id="ARBA00022448"/>
    </source>
</evidence>
<dbReference type="PRINTS" id="PR00123">
    <property type="entry name" value="ATPASEA"/>
</dbReference>
<dbReference type="NCBIfam" id="TIGR01131">
    <property type="entry name" value="ATP_synt_6_or_A"/>
    <property type="match status" value="1"/>
</dbReference>
<sequence>MEIAPRVDFLGLTFDVSVMIGTVVTSILVLLLTILATRNVQMRPGGLQNLVEMILDFVRGILNISFDQKTAEKYLGFTLTLFLFIFIANQLGVMLMVTTEVHHPIPGLGVTAEALKDSHGIAWLKSPTADLNVTVVMAVGIALFAHFMGIRKNAKGYISHYFQPFAPMALIHIIDEIAKPTTHAMRLWANIFAGEVLITIMLTYGGPLMTGAPLVVWLGYSLFVGTIQAYVFTVLASVYIAQKTVQDH</sequence>
<feature type="transmembrane region" description="Helical" evidence="11">
    <location>
        <begin position="217"/>
        <end position="241"/>
    </location>
</feature>
<dbReference type="InterPro" id="IPR023011">
    <property type="entry name" value="ATP_synth_F0_asu_AS"/>
</dbReference>
<accession>A0ABV8JG05</accession>
<dbReference type="InterPro" id="IPR045082">
    <property type="entry name" value="ATP_syn_F0_a_bact/chloroplast"/>
</dbReference>
<comment type="similarity">
    <text evidence="2 11 12">Belongs to the ATPase A chain family.</text>
</comment>
<keyword evidence="3 11" id="KW-0813">Transport</keyword>
<dbReference type="SUPFAM" id="SSF81336">
    <property type="entry name" value="F1F0 ATP synthase subunit A"/>
    <property type="match status" value="1"/>
</dbReference>
<dbReference type="EMBL" id="JBHSAP010000015">
    <property type="protein sequence ID" value="MFC4077360.1"/>
    <property type="molecule type" value="Genomic_DNA"/>
</dbReference>
<comment type="function">
    <text evidence="11 12">Key component of the proton channel; it plays a direct role in the translocation of protons across the membrane.</text>
</comment>
<evidence type="ECO:0000256" key="12">
    <source>
        <dbReference type="RuleBase" id="RU000483"/>
    </source>
</evidence>
<dbReference type="CDD" id="cd00310">
    <property type="entry name" value="ATP-synt_Fo_a_6"/>
    <property type="match status" value="1"/>
</dbReference>
<dbReference type="InterPro" id="IPR035908">
    <property type="entry name" value="F0_ATP_A_sf"/>
</dbReference>
<dbReference type="RefSeq" id="WP_380705181.1">
    <property type="nucleotide sequence ID" value="NZ_JBHSAP010000015.1"/>
</dbReference>
<keyword evidence="11" id="KW-1003">Cell membrane</keyword>
<evidence type="ECO:0000256" key="10">
    <source>
        <dbReference type="ARBA" id="ARBA00023310"/>
    </source>
</evidence>
<dbReference type="PROSITE" id="PS00449">
    <property type="entry name" value="ATPASE_A"/>
    <property type="match status" value="1"/>
</dbReference>
<reference evidence="14" key="1">
    <citation type="journal article" date="2019" name="Int. J. Syst. Evol. Microbiol.">
        <title>The Global Catalogue of Microorganisms (GCM) 10K type strain sequencing project: providing services to taxonomists for standard genome sequencing and annotation.</title>
        <authorList>
            <consortium name="The Broad Institute Genomics Platform"/>
            <consortium name="The Broad Institute Genome Sequencing Center for Infectious Disease"/>
            <person name="Wu L."/>
            <person name="Ma J."/>
        </authorList>
    </citation>
    <scope>NUCLEOTIDE SEQUENCE [LARGE SCALE GENOMIC DNA]</scope>
    <source>
        <strain evidence="14">IBRC-M 10813</strain>
    </source>
</reference>
<keyword evidence="9 11" id="KW-0472">Membrane</keyword>
<evidence type="ECO:0000313" key="14">
    <source>
        <dbReference type="Proteomes" id="UP001595843"/>
    </source>
</evidence>
<evidence type="ECO:0000313" key="13">
    <source>
        <dbReference type="EMBL" id="MFC4077360.1"/>
    </source>
</evidence>
<dbReference type="Pfam" id="PF00119">
    <property type="entry name" value="ATP-synt_A"/>
    <property type="match status" value="1"/>
</dbReference>
<dbReference type="HAMAP" id="MF_01393">
    <property type="entry name" value="ATP_synth_a_bact"/>
    <property type="match status" value="1"/>
</dbReference>
<keyword evidence="4 11" id="KW-0138">CF(0)</keyword>
<evidence type="ECO:0000256" key="11">
    <source>
        <dbReference type="HAMAP-Rule" id="MF_01393"/>
    </source>
</evidence>
<organism evidence="13 14">
    <name type="scientific">Salinithrix halophila</name>
    <dbReference type="NCBI Taxonomy" id="1485204"/>
    <lineage>
        <taxon>Bacteria</taxon>
        <taxon>Bacillati</taxon>
        <taxon>Bacillota</taxon>
        <taxon>Bacilli</taxon>
        <taxon>Bacillales</taxon>
        <taxon>Thermoactinomycetaceae</taxon>
        <taxon>Salinithrix</taxon>
    </lineage>
</organism>
<evidence type="ECO:0000256" key="7">
    <source>
        <dbReference type="ARBA" id="ARBA00022989"/>
    </source>
</evidence>
<keyword evidence="6 11" id="KW-0375">Hydrogen ion transport</keyword>
<dbReference type="PANTHER" id="PTHR42823:SF3">
    <property type="entry name" value="ATP SYNTHASE SUBUNIT A, CHLOROPLASTIC"/>
    <property type="match status" value="1"/>
</dbReference>
<proteinExistence type="inferred from homology"/>
<name>A0ABV8JG05_9BACL</name>
<comment type="caution">
    <text evidence="13">The sequence shown here is derived from an EMBL/GenBank/DDBJ whole genome shotgun (WGS) entry which is preliminary data.</text>
</comment>
<gene>
    <name evidence="11 13" type="primary">atpB</name>
    <name evidence="13" type="ORF">ACFOUO_11170</name>
</gene>
<evidence type="ECO:0000256" key="5">
    <source>
        <dbReference type="ARBA" id="ARBA00022692"/>
    </source>
</evidence>
<keyword evidence="7 11" id="KW-1133">Transmembrane helix</keyword>
<keyword evidence="5 11" id="KW-0812">Transmembrane</keyword>
<evidence type="ECO:0000256" key="4">
    <source>
        <dbReference type="ARBA" id="ARBA00022547"/>
    </source>
</evidence>
<dbReference type="InterPro" id="IPR000568">
    <property type="entry name" value="ATP_synth_F0_asu"/>
</dbReference>
<keyword evidence="8 11" id="KW-0406">Ion transport</keyword>
<evidence type="ECO:0000256" key="8">
    <source>
        <dbReference type="ARBA" id="ARBA00023065"/>
    </source>
</evidence>
<evidence type="ECO:0000256" key="9">
    <source>
        <dbReference type="ARBA" id="ARBA00023136"/>
    </source>
</evidence>
<dbReference type="Proteomes" id="UP001595843">
    <property type="component" value="Unassembled WGS sequence"/>
</dbReference>
<keyword evidence="14" id="KW-1185">Reference proteome</keyword>
<evidence type="ECO:0000256" key="6">
    <source>
        <dbReference type="ARBA" id="ARBA00022781"/>
    </source>
</evidence>
<protein>
    <recommendedName>
        <fullName evidence="11 12">ATP synthase subunit a</fullName>
    </recommendedName>
    <alternativeName>
        <fullName evidence="11">ATP synthase F0 sector subunit a</fullName>
    </alternativeName>
    <alternativeName>
        <fullName evidence="11">F-ATPase subunit 6</fullName>
    </alternativeName>
</protein>
<evidence type="ECO:0000256" key="1">
    <source>
        <dbReference type="ARBA" id="ARBA00004141"/>
    </source>
</evidence>